<feature type="transmembrane region" description="Helical" evidence="9">
    <location>
        <begin position="190"/>
        <end position="206"/>
    </location>
</feature>
<feature type="transmembrane region" description="Helical" evidence="9">
    <location>
        <begin position="262"/>
        <end position="280"/>
    </location>
</feature>
<feature type="region of interest" description="Disordered" evidence="8">
    <location>
        <begin position="631"/>
        <end position="655"/>
    </location>
</feature>
<dbReference type="Gene3D" id="3.30.565.10">
    <property type="entry name" value="Histidine kinase-like ATPase, C-terminal domain"/>
    <property type="match status" value="1"/>
</dbReference>
<dbReference type="GO" id="GO:0000155">
    <property type="term" value="F:phosphorelay sensor kinase activity"/>
    <property type="evidence" value="ECO:0007669"/>
    <property type="project" value="InterPro"/>
</dbReference>
<dbReference type="PRINTS" id="PR00344">
    <property type="entry name" value="BCTRLSENSOR"/>
</dbReference>
<evidence type="ECO:0000256" key="1">
    <source>
        <dbReference type="ARBA" id="ARBA00000085"/>
    </source>
</evidence>
<dbReference type="InterPro" id="IPR004358">
    <property type="entry name" value="Sig_transdc_His_kin-like_C"/>
</dbReference>
<dbReference type="EMBL" id="DMBR01000209">
    <property type="protein sequence ID" value="HAE94276.1"/>
    <property type="molecule type" value="Genomic_DNA"/>
</dbReference>
<feature type="transmembrane region" description="Helical" evidence="9">
    <location>
        <begin position="123"/>
        <end position="140"/>
    </location>
</feature>
<evidence type="ECO:0000256" key="4">
    <source>
        <dbReference type="ARBA" id="ARBA00022741"/>
    </source>
</evidence>
<keyword evidence="9" id="KW-0812">Transmembrane</keyword>
<dbReference type="SMART" id="SM00387">
    <property type="entry name" value="HATPase_c"/>
    <property type="match status" value="1"/>
</dbReference>
<evidence type="ECO:0000256" key="5">
    <source>
        <dbReference type="ARBA" id="ARBA00022777"/>
    </source>
</evidence>
<evidence type="ECO:0000256" key="6">
    <source>
        <dbReference type="ARBA" id="ARBA00022840"/>
    </source>
</evidence>
<keyword evidence="3" id="KW-0808">Transferase</keyword>
<dbReference type="GO" id="GO:0007234">
    <property type="term" value="P:osmosensory signaling via phosphorelay pathway"/>
    <property type="evidence" value="ECO:0007669"/>
    <property type="project" value="TreeGrafter"/>
</dbReference>
<dbReference type="Gene3D" id="1.10.287.130">
    <property type="match status" value="1"/>
</dbReference>
<name>A0A3B9L097_9PROT</name>
<sequence length="655" mass="71386">MKWAVLNPPGPAPMTAILKGDFGRDTGAALSSTGTHATESKTDYATILCNLLWLILPLTTSFHSLAIPHRLASGMFTSPMYSGVMAKQKKSFLSYVTGNTLPRGTAVDRLILLQQHLDFSRHVLVMALIMLVNTVGASFLVRRWVPDTNIDIWVALNLGLALLLVVDFLLKRGRSAPKQVSGKYLRRSEFLAILFGMAWGSLPFFVGPDENAAMIMGGLMITPMAAGMASMLTRVPRIVLRYALAAFASSAAYSTYAQSVTGVTICLMMIVFMIALYLGARSSYMVYQSDIDATLKAEESRDLLIGALEASHQAFAIFDEDGDVIVENQLHKKVFSSSEDSLEPVEKPIRREGMYWQKSVQHIPNVGTVVVYADVTRIEEARSEIEHARNEAEAANEAKTRFLGSMSAELKVPLDVISACAGVIGSSSNIPCSEEEVSSYADKIGEQAVILSSTLDGIINYTRMEREDYLAHASEVSVTQSIQNVVRKLSDVDNSRFADRLKVSVPNNLSADMDENSFEIILRNVIKNALESGSSTPIVVKAGMVSGVGLVVMVRDRGRGMTQDVLEKAFEPFFHSRPAHQKFDHTAGVGLGLSVARRLADAQGLRIKLRSEPGRGTTAFITIPETLVRRAPKDDAETSPDAAEVSAAELRQNMG</sequence>
<dbReference type="GO" id="GO:0005524">
    <property type="term" value="F:ATP binding"/>
    <property type="evidence" value="ECO:0007669"/>
    <property type="project" value="UniProtKB-KW"/>
</dbReference>
<dbReference type="CDD" id="cd00075">
    <property type="entry name" value="HATPase"/>
    <property type="match status" value="1"/>
</dbReference>
<reference evidence="11 12" key="1">
    <citation type="journal article" date="2018" name="Nat. Biotechnol.">
        <title>A standardized bacterial taxonomy based on genome phylogeny substantially revises the tree of life.</title>
        <authorList>
            <person name="Parks D.H."/>
            <person name="Chuvochina M."/>
            <person name="Waite D.W."/>
            <person name="Rinke C."/>
            <person name="Skarshewski A."/>
            <person name="Chaumeil P.A."/>
            <person name="Hugenholtz P."/>
        </authorList>
    </citation>
    <scope>NUCLEOTIDE SEQUENCE [LARGE SCALE GENOMIC DNA]</scope>
    <source>
        <strain evidence="11">UBA8557</strain>
    </source>
</reference>
<dbReference type="SUPFAM" id="SSF55874">
    <property type="entry name" value="ATPase domain of HSP90 chaperone/DNA topoisomerase II/histidine kinase"/>
    <property type="match status" value="1"/>
</dbReference>
<dbReference type="Pfam" id="PF02518">
    <property type="entry name" value="HATPase_c"/>
    <property type="match status" value="1"/>
</dbReference>
<evidence type="ECO:0000256" key="9">
    <source>
        <dbReference type="SAM" id="Phobius"/>
    </source>
</evidence>
<dbReference type="SUPFAM" id="SSF47384">
    <property type="entry name" value="Homodimeric domain of signal transducing histidine kinase"/>
    <property type="match status" value="1"/>
</dbReference>
<evidence type="ECO:0000259" key="10">
    <source>
        <dbReference type="PROSITE" id="PS50109"/>
    </source>
</evidence>
<feature type="transmembrane region" description="Helical" evidence="9">
    <location>
        <begin position="152"/>
        <end position="170"/>
    </location>
</feature>
<feature type="domain" description="Histidine kinase" evidence="10">
    <location>
        <begin position="405"/>
        <end position="627"/>
    </location>
</feature>
<accession>A0A3B9L097</accession>
<keyword evidence="6" id="KW-0067">ATP-binding</keyword>
<evidence type="ECO:0000256" key="8">
    <source>
        <dbReference type="SAM" id="MobiDB-lite"/>
    </source>
</evidence>
<dbReference type="InterPro" id="IPR003594">
    <property type="entry name" value="HATPase_dom"/>
</dbReference>
<dbReference type="AlphaFoldDB" id="A0A3B9L097"/>
<evidence type="ECO:0000256" key="7">
    <source>
        <dbReference type="ARBA" id="ARBA00023012"/>
    </source>
</evidence>
<gene>
    <name evidence="11" type="ORF">DCG65_06930</name>
</gene>
<keyword evidence="4" id="KW-0547">Nucleotide-binding</keyword>
<evidence type="ECO:0000313" key="11">
    <source>
        <dbReference type="EMBL" id="HAE94276.1"/>
    </source>
</evidence>
<dbReference type="PANTHER" id="PTHR42878">
    <property type="entry name" value="TWO-COMPONENT HISTIDINE KINASE"/>
    <property type="match status" value="1"/>
</dbReference>
<comment type="catalytic activity">
    <reaction evidence="1">
        <text>ATP + protein L-histidine = ADP + protein N-phospho-L-histidine.</text>
        <dbReference type="EC" id="2.7.13.3"/>
    </reaction>
</comment>
<dbReference type="PROSITE" id="PS50109">
    <property type="entry name" value="HIS_KIN"/>
    <property type="match status" value="1"/>
</dbReference>
<dbReference type="InterPro" id="IPR050351">
    <property type="entry name" value="BphY/WalK/GraS-like"/>
</dbReference>
<dbReference type="EC" id="2.7.13.3" evidence="2"/>
<evidence type="ECO:0000313" key="12">
    <source>
        <dbReference type="Proteomes" id="UP000259173"/>
    </source>
</evidence>
<feature type="transmembrane region" description="Helical" evidence="9">
    <location>
        <begin position="44"/>
        <end position="66"/>
    </location>
</feature>
<feature type="transmembrane region" description="Helical" evidence="9">
    <location>
        <begin position="212"/>
        <end position="232"/>
    </location>
</feature>
<evidence type="ECO:0000256" key="2">
    <source>
        <dbReference type="ARBA" id="ARBA00012438"/>
    </source>
</evidence>
<dbReference type="InterPro" id="IPR036890">
    <property type="entry name" value="HATPase_C_sf"/>
</dbReference>
<dbReference type="Proteomes" id="UP000259173">
    <property type="component" value="Unassembled WGS sequence"/>
</dbReference>
<evidence type="ECO:0000256" key="3">
    <source>
        <dbReference type="ARBA" id="ARBA00022679"/>
    </source>
</evidence>
<protein>
    <recommendedName>
        <fullName evidence="2">histidine kinase</fullName>
        <ecNumber evidence="2">2.7.13.3</ecNumber>
    </recommendedName>
</protein>
<organism evidence="11 12">
    <name type="scientific">Hyphomonas atlantica</name>
    <dbReference type="NCBI Taxonomy" id="1280948"/>
    <lineage>
        <taxon>Bacteria</taxon>
        <taxon>Pseudomonadati</taxon>
        <taxon>Pseudomonadota</taxon>
        <taxon>Alphaproteobacteria</taxon>
        <taxon>Hyphomonadales</taxon>
        <taxon>Hyphomonadaceae</taxon>
        <taxon>Hyphomonas</taxon>
    </lineage>
</organism>
<dbReference type="InterPro" id="IPR005467">
    <property type="entry name" value="His_kinase_dom"/>
</dbReference>
<keyword evidence="9" id="KW-0472">Membrane</keyword>
<proteinExistence type="predicted"/>
<dbReference type="GO" id="GO:0030295">
    <property type="term" value="F:protein kinase activator activity"/>
    <property type="evidence" value="ECO:0007669"/>
    <property type="project" value="TreeGrafter"/>
</dbReference>
<keyword evidence="5 11" id="KW-0418">Kinase</keyword>
<dbReference type="GO" id="GO:0000156">
    <property type="term" value="F:phosphorelay response regulator activity"/>
    <property type="evidence" value="ECO:0007669"/>
    <property type="project" value="TreeGrafter"/>
</dbReference>
<comment type="caution">
    <text evidence="11">The sequence shown here is derived from an EMBL/GenBank/DDBJ whole genome shotgun (WGS) entry which is preliminary data.</text>
</comment>
<keyword evidence="9" id="KW-1133">Transmembrane helix</keyword>
<dbReference type="PANTHER" id="PTHR42878:SF7">
    <property type="entry name" value="SENSOR HISTIDINE KINASE GLRK"/>
    <property type="match status" value="1"/>
</dbReference>
<keyword evidence="7" id="KW-0902">Two-component regulatory system</keyword>
<dbReference type="InterPro" id="IPR036097">
    <property type="entry name" value="HisK_dim/P_sf"/>
</dbReference>